<gene>
    <name evidence="2" type="ORF">KZZ10_08660</name>
</gene>
<dbReference type="PANTHER" id="PTHR42928:SF5">
    <property type="entry name" value="BLR1237 PROTEIN"/>
    <property type="match status" value="1"/>
</dbReference>
<reference evidence="2" key="1">
    <citation type="submission" date="2021-07" db="EMBL/GenBank/DDBJ databases">
        <title>New genus and species of the family Alcaligenaceae.</title>
        <authorList>
            <person name="Hahn M.W."/>
        </authorList>
    </citation>
    <scope>NUCLEOTIDE SEQUENCE</scope>
    <source>
        <strain evidence="2">LF4-65</strain>
    </source>
</reference>
<dbReference type="Proteomes" id="UP000739565">
    <property type="component" value="Unassembled WGS sequence"/>
</dbReference>
<sequence>MLLFTTLATPAFGQNKYPDRPVKIIVGFPPGGPTDIVARLIANRLEKALGQSFIVENKPGGGSNIGSQEAARAKPDGYTLFLGTVANATNISTYKKLNYDTQRDFIPISQLVSSPSILVANNDQPFKTLPELIAYAKANPGKLAYATSGPGGSPHLAGEMLKLRAGIDLLHVPYKGAAPAMNDVIGGQVGIGFKTASGVTTTLQAGKLRPIAVAGRERMPQLPDVPTLIELGFPDFEVSSWSGLMAPTGTPPDIINLLAKTTIEIMKSPDIRKQLEGIGAFPVGSTPEEFKKYIDDEIKKWAVVAKAANIEL</sequence>
<name>A0A953NA13_9BURK</name>
<dbReference type="EMBL" id="JAHXRI010000007">
    <property type="protein sequence ID" value="MBZ1350713.1"/>
    <property type="molecule type" value="Genomic_DNA"/>
</dbReference>
<evidence type="ECO:0000313" key="3">
    <source>
        <dbReference type="Proteomes" id="UP000739565"/>
    </source>
</evidence>
<dbReference type="InterPro" id="IPR042100">
    <property type="entry name" value="Bug_dom1"/>
</dbReference>
<dbReference type="CDD" id="cd13578">
    <property type="entry name" value="PBP2_Bug27"/>
    <property type="match status" value="1"/>
</dbReference>
<dbReference type="PIRSF" id="PIRSF017082">
    <property type="entry name" value="YflP"/>
    <property type="match status" value="1"/>
</dbReference>
<proteinExistence type="inferred from homology"/>
<organism evidence="2 3">
    <name type="scientific">Zwartia hollandica</name>
    <dbReference type="NCBI Taxonomy" id="324606"/>
    <lineage>
        <taxon>Bacteria</taxon>
        <taxon>Pseudomonadati</taxon>
        <taxon>Pseudomonadota</taxon>
        <taxon>Betaproteobacteria</taxon>
        <taxon>Burkholderiales</taxon>
        <taxon>Alcaligenaceae</taxon>
        <taxon>Zwartia</taxon>
    </lineage>
</organism>
<keyword evidence="3" id="KW-1185">Reference proteome</keyword>
<dbReference type="PANTHER" id="PTHR42928">
    <property type="entry name" value="TRICARBOXYLATE-BINDING PROTEIN"/>
    <property type="match status" value="1"/>
</dbReference>
<dbReference type="Gene3D" id="3.40.190.150">
    <property type="entry name" value="Bordetella uptake gene, domain 1"/>
    <property type="match status" value="1"/>
</dbReference>
<comment type="similarity">
    <text evidence="1">Belongs to the UPF0065 (bug) family.</text>
</comment>
<dbReference type="SUPFAM" id="SSF53850">
    <property type="entry name" value="Periplasmic binding protein-like II"/>
    <property type="match status" value="1"/>
</dbReference>
<dbReference type="InterPro" id="IPR005064">
    <property type="entry name" value="BUG"/>
</dbReference>
<dbReference type="Pfam" id="PF03401">
    <property type="entry name" value="TctC"/>
    <property type="match status" value="1"/>
</dbReference>
<evidence type="ECO:0000313" key="2">
    <source>
        <dbReference type="EMBL" id="MBZ1350713.1"/>
    </source>
</evidence>
<evidence type="ECO:0000256" key="1">
    <source>
        <dbReference type="ARBA" id="ARBA00006987"/>
    </source>
</evidence>
<protein>
    <submittedName>
        <fullName evidence="2">Tripartite tricarboxylate transporter substrate binding protein</fullName>
    </submittedName>
</protein>
<accession>A0A953NA13</accession>
<comment type="caution">
    <text evidence="2">The sequence shown here is derived from an EMBL/GenBank/DDBJ whole genome shotgun (WGS) entry which is preliminary data.</text>
</comment>
<dbReference type="AlphaFoldDB" id="A0A953NA13"/>
<dbReference type="Gene3D" id="3.40.190.10">
    <property type="entry name" value="Periplasmic binding protein-like II"/>
    <property type="match status" value="1"/>
</dbReference>